<evidence type="ECO:0000256" key="1">
    <source>
        <dbReference type="SAM" id="Phobius"/>
    </source>
</evidence>
<evidence type="ECO:0000313" key="3">
    <source>
        <dbReference type="Proteomes" id="UP000257127"/>
    </source>
</evidence>
<dbReference type="Proteomes" id="UP000257127">
    <property type="component" value="Unassembled WGS sequence"/>
</dbReference>
<organism evidence="2 3">
    <name type="scientific">Brumimicrobium aurantiacum</name>
    <dbReference type="NCBI Taxonomy" id="1737063"/>
    <lineage>
        <taxon>Bacteria</taxon>
        <taxon>Pseudomonadati</taxon>
        <taxon>Bacteroidota</taxon>
        <taxon>Flavobacteriia</taxon>
        <taxon>Flavobacteriales</taxon>
        <taxon>Crocinitomicaceae</taxon>
        <taxon>Brumimicrobium</taxon>
    </lineage>
</organism>
<feature type="transmembrane region" description="Helical" evidence="1">
    <location>
        <begin position="21"/>
        <end position="41"/>
    </location>
</feature>
<feature type="transmembrane region" description="Helical" evidence="1">
    <location>
        <begin position="261"/>
        <end position="285"/>
    </location>
</feature>
<feature type="transmembrane region" description="Helical" evidence="1">
    <location>
        <begin position="180"/>
        <end position="198"/>
    </location>
</feature>
<keyword evidence="1" id="KW-1133">Transmembrane helix</keyword>
<evidence type="ECO:0000313" key="2">
    <source>
        <dbReference type="EMBL" id="RFC54539.1"/>
    </source>
</evidence>
<feature type="transmembrane region" description="Helical" evidence="1">
    <location>
        <begin position="99"/>
        <end position="126"/>
    </location>
</feature>
<dbReference type="EMBL" id="QURB01000003">
    <property type="protein sequence ID" value="RFC54539.1"/>
    <property type="molecule type" value="Genomic_DNA"/>
</dbReference>
<sequence length="293" mass="33467">MLVLYFFVQQVLKIDEIDLTRLKISSFVSLFIVVCLMPLNWGLELLKWKKILDVNLLKYSFLKLIRSLFSGVATGLVTPNRLGNFIGRVLFFKGKSRGMLVMGTLYSNFSQFLVTLSFGTIGFIMIKPMLNDVFLRYATYSLISVLFFSMLLYHIFPILPGTSFKLIDKKLNLLSTFQQQAKLISLQLIGLSIFRFIVFTLQYVLLLVAFGTPFSLDIVFAILLVYLISTITPSLLFGKLFIRESASLLILGLYIENELKIIVVSLLLWLINIGLPSLTGLVFLLKEKYLRHD</sequence>
<dbReference type="AlphaFoldDB" id="A0A3E1EYB9"/>
<keyword evidence="3" id="KW-1185">Reference proteome</keyword>
<comment type="caution">
    <text evidence="2">The sequence shown here is derived from an EMBL/GenBank/DDBJ whole genome shotgun (WGS) entry which is preliminary data.</text>
</comment>
<proteinExistence type="predicted"/>
<name>A0A3E1EYB9_9FLAO</name>
<protein>
    <submittedName>
        <fullName evidence="2">Uncharacterized protein</fullName>
    </submittedName>
</protein>
<accession>A0A3E1EYB9</accession>
<feature type="transmembrane region" description="Helical" evidence="1">
    <location>
        <begin position="138"/>
        <end position="159"/>
    </location>
</feature>
<gene>
    <name evidence="2" type="ORF">DXU93_06000</name>
</gene>
<keyword evidence="1" id="KW-0472">Membrane</keyword>
<keyword evidence="1" id="KW-0812">Transmembrane</keyword>
<reference evidence="2 3" key="1">
    <citation type="submission" date="2018-08" db="EMBL/GenBank/DDBJ databases">
        <title>The draft genome squence of Brumimicrobium sp. N62.</title>
        <authorList>
            <person name="Du Z.-J."/>
            <person name="Luo H.-R."/>
        </authorList>
    </citation>
    <scope>NUCLEOTIDE SEQUENCE [LARGE SCALE GENOMIC DNA]</scope>
    <source>
        <strain evidence="2 3">N62</strain>
    </source>
</reference>